<sequence length="575" mass="66052">MLLHEQYQEHVNQEKTLLWEIHACLLKTGADQGDLAKIKDVIDGLDELFLLVIVGEFNSGKSAFVNTLLGQKILEEGPTPTTDLINILKHGDEAGSRVLDNLRVTRFPLELLKTVNIVDTPGTNSILKEHDELTLNFIPKADFVIFVISADRPLSDSEREFLEIVSIKWKRKVLFLLNKIDTKSAKDVEIILEYLRRETAKILGIEPQIFPISVLQAYEAITTNNQKLLEISRFEALEQYLDEALNEGERVRLKLLNPVNIVQPICLSEQKELRQKLDVVAEDRRKLQQIDKQLAYTRDDLKENYSRFLLRVENILLDLRNRAYDFVDDFLQLRNIWDITSKEKAQQQFHEQVVKDSSEQIEDVLTEAADWLVKKSMRVWDETLESYKQQLNPNVYRGKVLGEIGGQFVYDRDKIYQGVIRDARSKIKEFNYQQESQNILKTFQNALIHFAAAEVGALGIGAILISVLSGLFLDITGFFAATTIAAAGLFILPRKRKQAKEQFNGRIQALIAELKGNVEREFDDYMENTLAQIKDTISPVDRFCRAEQEELEQGQQELVGLLAKLEQFQRSINMK</sequence>
<keyword evidence="2" id="KW-0812">Transmembrane</keyword>
<protein>
    <submittedName>
        <fullName evidence="4">Dynamin family protein</fullName>
    </submittedName>
</protein>
<feature type="domain" description="Dynamin N-terminal" evidence="3">
    <location>
        <begin position="95"/>
        <end position="180"/>
    </location>
</feature>
<dbReference type="Pfam" id="PF00350">
    <property type="entry name" value="Dynamin_N"/>
    <property type="match status" value="1"/>
</dbReference>
<feature type="transmembrane region" description="Helical" evidence="2">
    <location>
        <begin position="471"/>
        <end position="492"/>
    </location>
</feature>
<dbReference type="InterPro" id="IPR005225">
    <property type="entry name" value="Small_GTP-bd"/>
</dbReference>
<dbReference type="GO" id="GO:0005525">
    <property type="term" value="F:GTP binding"/>
    <property type="evidence" value="ECO:0007669"/>
    <property type="project" value="InterPro"/>
</dbReference>
<keyword evidence="2" id="KW-1133">Transmembrane helix</keyword>
<dbReference type="CDD" id="cd09912">
    <property type="entry name" value="DLP_2"/>
    <property type="match status" value="1"/>
</dbReference>
<dbReference type="PANTHER" id="PTHR43681">
    <property type="entry name" value="TRANSMEMBRANE GTPASE FZO"/>
    <property type="match status" value="1"/>
</dbReference>
<gene>
    <name evidence="4" type="ORF">U14_01444</name>
</gene>
<dbReference type="HOGENOM" id="CLU_014646_1_0_0"/>
<evidence type="ECO:0000259" key="3">
    <source>
        <dbReference type="Pfam" id="PF00350"/>
    </source>
</evidence>
<dbReference type="PANTHER" id="PTHR43681:SF1">
    <property type="entry name" value="SARCALUMENIN"/>
    <property type="match status" value="1"/>
</dbReference>
<evidence type="ECO:0000313" key="4">
    <source>
        <dbReference type="EMBL" id="GAK50217.1"/>
    </source>
</evidence>
<accession>A0A0S6VWR5</accession>
<dbReference type="STRING" id="1499966.U14_01444"/>
<organism evidence="4 5">
    <name type="scientific">Candidatus Moduliflexus flocculans</name>
    <dbReference type="NCBI Taxonomy" id="1499966"/>
    <lineage>
        <taxon>Bacteria</taxon>
        <taxon>Candidatus Moduliflexota</taxon>
        <taxon>Candidatus Moduliflexia</taxon>
        <taxon>Candidatus Moduliflexales</taxon>
        <taxon>Candidatus Moduliflexaceae</taxon>
    </lineage>
</organism>
<dbReference type="EMBL" id="DF820456">
    <property type="protein sequence ID" value="GAK50217.1"/>
    <property type="molecule type" value="Genomic_DNA"/>
</dbReference>
<reference evidence="4 5" key="1">
    <citation type="journal article" date="2015" name="PeerJ">
        <title>First genomic representation of candidate bacterial phylum KSB3 points to enhanced environmental sensing as a trigger of wastewater bulking.</title>
        <authorList>
            <person name="Sekiguchi Y."/>
            <person name="Ohashi A."/>
            <person name="Parks D.H."/>
            <person name="Yamauchi T."/>
            <person name="Tyson G.W."/>
            <person name="Hugenholtz P."/>
        </authorList>
    </citation>
    <scope>NUCLEOTIDE SEQUENCE [LARGE SCALE GENOMIC DNA]</scope>
</reference>
<evidence type="ECO:0000256" key="2">
    <source>
        <dbReference type="SAM" id="Phobius"/>
    </source>
</evidence>
<name>A0A0S6VWR5_9BACT</name>
<dbReference type="InterPro" id="IPR051943">
    <property type="entry name" value="TRAFAC_Dynamin-like_GTPase"/>
</dbReference>
<keyword evidence="5" id="KW-1185">Reference proteome</keyword>
<feature type="coiled-coil region" evidence="1">
    <location>
        <begin position="544"/>
        <end position="571"/>
    </location>
</feature>
<dbReference type="AlphaFoldDB" id="A0A0S6VWR5"/>
<dbReference type="InterPro" id="IPR045063">
    <property type="entry name" value="Dynamin_N"/>
</dbReference>
<evidence type="ECO:0000256" key="1">
    <source>
        <dbReference type="SAM" id="Coils"/>
    </source>
</evidence>
<dbReference type="Proteomes" id="UP000030700">
    <property type="component" value="Unassembled WGS sequence"/>
</dbReference>
<keyword evidence="1" id="KW-0175">Coiled coil</keyword>
<dbReference type="InterPro" id="IPR027417">
    <property type="entry name" value="P-loop_NTPase"/>
</dbReference>
<dbReference type="NCBIfam" id="TIGR00231">
    <property type="entry name" value="small_GTP"/>
    <property type="match status" value="1"/>
</dbReference>
<dbReference type="SUPFAM" id="SSF52540">
    <property type="entry name" value="P-loop containing nucleoside triphosphate hydrolases"/>
    <property type="match status" value="1"/>
</dbReference>
<proteinExistence type="predicted"/>
<dbReference type="Gene3D" id="3.40.50.300">
    <property type="entry name" value="P-loop containing nucleotide triphosphate hydrolases"/>
    <property type="match status" value="1"/>
</dbReference>
<keyword evidence="2" id="KW-0472">Membrane</keyword>
<evidence type="ECO:0000313" key="5">
    <source>
        <dbReference type="Proteomes" id="UP000030700"/>
    </source>
</evidence>